<sequence length="626" mass="71726">MPELRELKIEAAKINNFTQRELESERTVDTLCYDRTIDESAKAPSHCAGRHGHVEELLASSSVLRGQKANQTHLFPTLYASKDDVPIRNHGLVLLRAQATPRSVLLEFRAADGGSLWTEIQYFQHTVSQIYTLDEWDDGVKQVPCQPEKPGVEGRGFRVSLAFVFKNYVLSFNSLDNITQFHWARSRDELGHRYLDVLQPGNLLQLEENVRRWVLRRRRGNADRTCFAVDRVRSALTDDNSPLFPGLPPNITEEELCDDDNGGRLGRLVAAYFSFVKAADLTAWTFICPYMHHYLLAVTQEQRRDYEKRELRVYGRDESCTTNRYGAALSAAKEFWVTQSEQRKDMEPCDVIAHWIRRPGACPFDPFEPNDVCHALTMNDASNPGPLIFGPDRWRTLAQSQLCLTEDACSGLNPIARLFCDPEQVEWLIGRGHDPTYSHLNLDLYSVLFTEEGKNKRRFGTQVYDFTCDIWSCIPPYPHLSQPVGSVEQLRERKERHQEELANARCRAEQEKQQYDTERARAAADADQKARGEISARPSRRCTRNVSSQVALSTFLQSLPDDGTTWRTFYHDPLIPSKGKGRLFSADERRTRLIRYNVAHHYKKYTVGPLDFCGVARKVKCGTVYK</sequence>
<name>A0A550CST1_9AGAR</name>
<dbReference type="EMBL" id="VDMD01000002">
    <property type="protein sequence ID" value="TRM67847.1"/>
    <property type="molecule type" value="Genomic_DNA"/>
</dbReference>
<comment type="caution">
    <text evidence="2">The sequence shown here is derived from an EMBL/GenBank/DDBJ whole genome shotgun (WGS) entry which is preliminary data.</text>
</comment>
<proteinExistence type="predicted"/>
<keyword evidence="3" id="KW-1185">Reference proteome</keyword>
<accession>A0A550CST1</accession>
<protein>
    <submittedName>
        <fullName evidence="2">Uncharacterized protein</fullName>
    </submittedName>
</protein>
<feature type="region of interest" description="Disordered" evidence="1">
    <location>
        <begin position="508"/>
        <end position="539"/>
    </location>
</feature>
<dbReference type="OrthoDB" id="3268838at2759"/>
<dbReference type="STRING" id="97359.A0A550CST1"/>
<evidence type="ECO:0000313" key="3">
    <source>
        <dbReference type="Proteomes" id="UP000320762"/>
    </source>
</evidence>
<feature type="compositionally biased region" description="Basic and acidic residues" evidence="1">
    <location>
        <begin position="508"/>
        <end position="534"/>
    </location>
</feature>
<evidence type="ECO:0000313" key="2">
    <source>
        <dbReference type="EMBL" id="TRM67847.1"/>
    </source>
</evidence>
<dbReference type="AlphaFoldDB" id="A0A550CST1"/>
<evidence type="ECO:0000256" key="1">
    <source>
        <dbReference type="SAM" id="MobiDB-lite"/>
    </source>
</evidence>
<gene>
    <name evidence="2" type="ORF">BD626DRAFT_626239</name>
</gene>
<reference evidence="2 3" key="1">
    <citation type="journal article" date="2019" name="New Phytol.">
        <title>Comparative genomics reveals unique wood-decay strategies and fruiting body development in the Schizophyllaceae.</title>
        <authorList>
            <person name="Almasi E."/>
            <person name="Sahu N."/>
            <person name="Krizsan K."/>
            <person name="Balint B."/>
            <person name="Kovacs G.M."/>
            <person name="Kiss B."/>
            <person name="Cseklye J."/>
            <person name="Drula E."/>
            <person name="Henrissat B."/>
            <person name="Nagy I."/>
            <person name="Chovatia M."/>
            <person name="Adam C."/>
            <person name="LaButti K."/>
            <person name="Lipzen A."/>
            <person name="Riley R."/>
            <person name="Grigoriev I.V."/>
            <person name="Nagy L.G."/>
        </authorList>
    </citation>
    <scope>NUCLEOTIDE SEQUENCE [LARGE SCALE GENOMIC DNA]</scope>
    <source>
        <strain evidence="2 3">NL-1724</strain>
    </source>
</reference>
<organism evidence="2 3">
    <name type="scientific">Schizophyllum amplum</name>
    <dbReference type="NCBI Taxonomy" id="97359"/>
    <lineage>
        <taxon>Eukaryota</taxon>
        <taxon>Fungi</taxon>
        <taxon>Dikarya</taxon>
        <taxon>Basidiomycota</taxon>
        <taxon>Agaricomycotina</taxon>
        <taxon>Agaricomycetes</taxon>
        <taxon>Agaricomycetidae</taxon>
        <taxon>Agaricales</taxon>
        <taxon>Schizophyllaceae</taxon>
        <taxon>Schizophyllum</taxon>
    </lineage>
</organism>
<dbReference type="Proteomes" id="UP000320762">
    <property type="component" value="Unassembled WGS sequence"/>
</dbReference>